<dbReference type="PIRSF" id="PIRSF002746">
    <property type="entry name" value="Gluconate_transporter"/>
    <property type="match status" value="1"/>
</dbReference>
<evidence type="ECO:0000256" key="7">
    <source>
        <dbReference type="ARBA" id="ARBA00049663"/>
    </source>
</evidence>
<evidence type="ECO:0000313" key="10">
    <source>
        <dbReference type="Proteomes" id="UP000051886"/>
    </source>
</evidence>
<feature type="transmembrane region" description="Helical" evidence="8">
    <location>
        <begin position="120"/>
        <end position="138"/>
    </location>
</feature>
<keyword evidence="6 8" id="KW-0472">Membrane</keyword>
<organism evidence="9 10">
    <name type="scientific">Ligilactobacillus pobuzihii</name>
    <dbReference type="NCBI Taxonomy" id="449659"/>
    <lineage>
        <taxon>Bacteria</taxon>
        <taxon>Bacillati</taxon>
        <taxon>Bacillota</taxon>
        <taxon>Bacilli</taxon>
        <taxon>Lactobacillales</taxon>
        <taxon>Lactobacillaceae</taxon>
        <taxon>Ligilactobacillus</taxon>
    </lineage>
</organism>
<dbReference type="GO" id="GO:0015128">
    <property type="term" value="F:gluconate transmembrane transporter activity"/>
    <property type="evidence" value="ECO:0007669"/>
    <property type="project" value="InterPro"/>
</dbReference>
<feature type="transmembrane region" description="Helical" evidence="8">
    <location>
        <begin position="398"/>
        <end position="422"/>
    </location>
</feature>
<evidence type="ECO:0000256" key="4">
    <source>
        <dbReference type="ARBA" id="ARBA00022692"/>
    </source>
</evidence>
<name>A0A0R2LDN2_9LACO</name>
<gene>
    <name evidence="9" type="ORF">IV66_GL000310</name>
</gene>
<feature type="transmembrane region" description="Helical" evidence="8">
    <location>
        <begin position="81"/>
        <end position="114"/>
    </location>
</feature>
<reference evidence="9 10" key="1">
    <citation type="journal article" date="2015" name="Genome Announc.">
        <title>Expanding the biotechnology potential of lactobacilli through comparative genomics of 213 strains and associated genera.</title>
        <authorList>
            <person name="Sun Z."/>
            <person name="Harris H.M."/>
            <person name="McCann A."/>
            <person name="Guo C."/>
            <person name="Argimon S."/>
            <person name="Zhang W."/>
            <person name="Yang X."/>
            <person name="Jeffery I.B."/>
            <person name="Cooney J.C."/>
            <person name="Kagawa T.F."/>
            <person name="Liu W."/>
            <person name="Song Y."/>
            <person name="Salvetti E."/>
            <person name="Wrobel A."/>
            <person name="Rasinkangas P."/>
            <person name="Parkhill J."/>
            <person name="Rea M.C."/>
            <person name="O'Sullivan O."/>
            <person name="Ritari J."/>
            <person name="Douillard F.P."/>
            <person name="Paul Ross R."/>
            <person name="Yang R."/>
            <person name="Briner A.E."/>
            <person name="Felis G.E."/>
            <person name="de Vos W.M."/>
            <person name="Barrangou R."/>
            <person name="Klaenhammer T.R."/>
            <person name="Caufield P.W."/>
            <person name="Cui Y."/>
            <person name="Zhang H."/>
            <person name="O'Toole P.W."/>
        </authorList>
    </citation>
    <scope>NUCLEOTIDE SEQUENCE [LARGE SCALE GENOMIC DNA]</scope>
    <source>
        <strain evidence="9 10">NBRC 103219</strain>
    </source>
</reference>
<sequence length="423" mass="44207">MIGLHVNAFVSLILTSLAVGLMEGMTPVQAMESIQNGLGSSAGSLMLVIIFGAAIGKMLTDTGAAQRIATTMVDTFGRKHVQAASVVTAMVVGIAMFFETGVVVLIPLVFSIAAVAEIPALYIGLPVLAALITMHGFVPPHPAPTAIAGIFGANIGKTMIIGILIAIPAIIIAGPLFTKFFKKEDLEVQAPKAVYSDREFTEQEMPGFGISILTAVLPIIFIFIKTIADFSLPKSSLLTFTDFIGEPGAALMITFVVSVYTLGIRKGKSIKDVMNTFANAVSGIAMILLIIAGGGAFKQVLVDSHVDKMIASVMMNSSLSPLFLTWLIAAVLRFSLGSATVASMTAAGILAPIAAKSGISPELLALAAGAGSVGFSQVSDAGFWIVKEYFNMSIVKTLKTWTVLTTIIGVIGLVCILILGMFM</sequence>
<feature type="transmembrane region" description="Helical" evidence="8">
    <location>
        <begin position="363"/>
        <end position="386"/>
    </location>
</feature>
<protein>
    <submittedName>
        <fullName evidence="9">GntP family gluconate proton (H+) symporter</fullName>
    </submittedName>
</protein>
<dbReference type="Pfam" id="PF02447">
    <property type="entry name" value="GntP_permease"/>
    <property type="match status" value="1"/>
</dbReference>
<evidence type="ECO:0000256" key="5">
    <source>
        <dbReference type="ARBA" id="ARBA00022989"/>
    </source>
</evidence>
<keyword evidence="4 8" id="KW-0812">Transmembrane</keyword>
<accession>A0A0R2LDN2</accession>
<dbReference type="EMBL" id="JQCN01000052">
    <property type="protein sequence ID" value="KRN98022.1"/>
    <property type="molecule type" value="Genomic_DNA"/>
</dbReference>
<dbReference type="AlphaFoldDB" id="A0A0R2LDN2"/>
<keyword evidence="3" id="KW-1003">Cell membrane</keyword>
<evidence type="ECO:0000256" key="2">
    <source>
        <dbReference type="ARBA" id="ARBA00022448"/>
    </source>
</evidence>
<dbReference type="NCBIfam" id="TIGR00791">
    <property type="entry name" value="gntP"/>
    <property type="match status" value="1"/>
</dbReference>
<comment type="subcellular location">
    <subcellularLocation>
        <location evidence="1">Cell membrane</location>
        <topology evidence="1">Multi-pass membrane protein</topology>
    </subcellularLocation>
</comment>
<comment type="similarity">
    <text evidence="7">Belongs to the GntP permease family.</text>
</comment>
<feature type="transmembrane region" description="Helical" evidence="8">
    <location>
        <begin position="334"/>
        <end position="351"/>
    </location>
</feature>
<feature type="transmembrane region" description="Helical" evidence="8">
    <location>
        <begin position="236"/>
        <end position="257"/>
    </location>
</feature>
<evidence type="ECO:0000256" key="1">
    <source>
        <dbReference type="ARBA" id="ARBA00004651"/>
    </source>
</evidence>
<keyword evidence="5 8" id="KW-1133">Transmembrane helix</keyword>
<feature type="transmembrane region" description="Helical" evidence="8">
    <location>
        <begin position="40"/>
        <end position="60"/>
    </location>
</feature>
<dbReference type="STRING" id="449659.IV66_GL000310"/>
<proteinExistence type="inferred from homology"/>
<evidence type="ECO:0000256" key="8">
    <source>
        <dbReference type="SAM" id="Phobius"/>
    </source>
</evidence>
<dbReference type="PATRIC" id="fig|449659.4.peg.309"/>
<evidence type="ECO:0000256" key="6">
    <source>
        <dbReference type="ARBA" id="ARBA00023136"/>
    </source>
</evidence>
<keyword evidence="2" id="KW-0813">Transport</keyword>
<feature type="transmembrane region" description="Helical" evidence="8">
    <location>
        <begin position="277"/>
        <end position="297"/>
    </location>
</feature>
<keyword evidence="10" id="KW-1185">Reference proteome</keyword>
<dbReference type="GO" id="GO:0005886">
    <property type="term" value="C:plasma membrane"/>
    <property type="evidence" value="ECO:0007669"/>
    <property type="project" value="UniProtKB-SubCell"/>
</dbReference>
<dbReference type="InterPro" id="IPR003474">
    <property type="entry name" value="Glcn_transporter"/>
</dbReference>
<comment type="caution">
    <text evidence="9">The sequence shown here is derived from an EMBL/GenBank/DDBJ whole genome shotgun (WGS) entry which is preliminary data.</text>
</comment>
<evidence type="ECO:0000256" key="3">
    <source>
        <dbReference type="ARBA" id="ARBA00022475"/>
    </source>
</evidence>
<feature type="transmembrane region" description="Helical" evidence="8">
    <location>
        <begin position="205"/>
        <end position="224"/>
    </location>
</feature>
<evidence type="ECO:0000313" key="9">
    <source>
        <dbReference type="EMBL" id="KRN98022.1"/>
    </source>
</evidence>
<dbReference type="Proteomes" id="UP000051886">
    <property type="component" value="Unassembled WGS sequence"/>
</dbReference>
<dbReference type="PANTHER" id="PTHR30354">
    <property type="entry name" value="GNT FAMILY GLUCONATE TRANSPORTER"/>
    <property type="match status" value="1"/>
</dbReference>
<feature type="transmembrane region" description="Helical" evidence="8">
    <location>
        <begin position="159"/>
        <end position="177"/>
    </location>
</feature>
<dbReference type="PANTHER" id="PTHR30354:SF22">
    <property type="entry name" value="HIGH-AFFINITY GLUCONATE TRANSPORTER"/>
    <property type="match status" value="1"/>
</dbReference>